<evidence type="ECO:0000256" key="2">
    <source>
        <dbReference type="SAM" id="MobiDB-lite"/>
    </source>
</evidence>
<feature type="compositionally biased region" description="Basic and acidic residues" evidence="2">
    <location>
        <begin position="71"/>
        <end position="90"/>
    </location>
</feature>
<dbReference type="GO" id="GO:0005524">
    <property type="term" value="F:ATP binding"/>
    <property type="evidence" value="ECO:0007669"/>
    <property type="project" value="TreeGrafter"/>
</dbReference>
<dbReference type="PANTHER" id="PTHR11573:SF6">
    <property type="entry name" value="RIBONUCLEOSIDE-DIPHOSPHATE REDUCTASE LARGE SUBUNIT"/>
    <property type="match status" value="1"/>
</dbReference>
<keyword evidence="5" id="KW-1185">Reference proteome</keyword>
<evidence type="ECO:0000313" key="5">
    <source>
        <dbReference type="Proteomes" id="UP001418222"/>
    </source>
</evidence>
<evidence type="ECO:0000313" key="4">
    <source>
        <dbReference type="EMBL" id="KAK8939090.1"/>
    </source>
</evidence>
<dbReference type="InterPro" id="IPR039718">
    <property type="entry name" value="Rrm1"/>
</dbReference>
<dbReference type="Pfam" id="PF02867">
    <property type="entry name" value="Ribonuc_red_lgC"/>
    <property type="match status" value="1"/>
</dbReference>
<evidence type="ECO:0000259" key="3">
    <source>
        <dbReference type="Pfam" id="PF02867"/>
    </source>
</evidence>
<gene>
    <name evidence="4" type="primary">RNR1</name>
    <name evidence="4" type="ORF">KSP39_PZI011553</name>
</gene>
<comment type="similarity">
    <text evidence="1">Belongs to the ribonucleoside diphosphate reductase large chain family.</text>
</comment>
<feature type="compositionally biased region" description="Low complexity" evidence="2">
    <location>
        <begin position="54"/>
        <end position="70"/>
    </location>
</feature>
<dbReference type="GO" id="GO:0009263">
    <property type="term" value="P:deoxyribonucleotide biosynthetic process"/>
    <property type="evidence" value="ECO:0007669"/>
    <property type="project" value="TreeGrafter"/>
</dbReference>
<sequence length="267" mass="30565">MKKKIKFYKYEKGSSQFQPPPPPPPDSGSGGGSASLTSAPKQIPSQSSQRYHPRGQYQRGYQSRRGQYRGNQRDHRIQSRHQREGQRHLDSSQVPFPYKLRETVNAGTVAASENFNRYEPAIPFEDPENNPLSLTARMKEHAALDQLRNAREQGKDTSNIFTLLEQRKAELERYASRKFFDPVDYMKLHPEAVVPRARSQTSLGAEDDKKARKLNKYIFETIYYHALDASSELSSKEGPYETYHGSLLSKGILQPVMWDVAPSCQWD</sequence>
<dbReference type="EMBL" id="JBBWWQ010000009">
    <property type="protein sequence ID" value="KAK8939090.1"/>
    <property type="molecule type" value="Genomic_DNA"/>
</dbReference>
<protein>
    <submittedName>
        <fullName evidence="4">Ribonucleoside-diphosphate reductase large subunit</fullName>
    </submittedName>
</protein>
<accession>A0AAP0BH28</accession>
<organism evidence="4 5">
    <name type="scientific">Platanthera zijinensis</name>
    <dbReference type="NCBI Taxonomy" id="2320716"/>
    <lineage>
        <taxon>Eukaryota</taxon>
        <taxon>Viridiplantae</taxon>
        <taxon>Streptophyta</taxon>
        <taxon>Embryophyta</taxon>
        <taxon>Tracheophyta</taxon>
        <taxon>Spermatophyta</taxon>
        <taxon>Magnoliopsida</taxon>
        <taxon>Liliopsida</taxon>
        <taxon>Asparagales</taxon>
        <taxon>Orchidaceae</taxon>
        <taxon>Orchidoideae</taxon>
        <taxon>Orchideae</taxon>
        <taxon>Orchidinae</taxon>
        <taxon>Platanthera</taxon>
    </lineage>
</organism>
<proteinExistence type="inferred from homology"/>
<dbReference type="GO" id="GO:0005971">
    <property type="term" value="C:ribonucleoside-diphosphate reductase complex"/>
    <property type="evidence" value="ECO:0007669"/>
    <property type="project" value="TreeGrafter"/>
</dbReference>
<feature type="domain" description="Ribonucleotide reductase large subunit C-terminal" evidence="3">
    <location>
        <begin position="207"/>
        <end position="266"/>
    </location>
</feature>
<dbReference type="Proteomes" id="UP001418222">
    <property type="component" value="Unassembled WGS sequence"/>
</dbReference>
<feature type="region of interest" description="Disordered" evidence="2">
    <location>
        <begin position="1"/>
        <end position="93"/>
    </location>
</feature>
<evidence type="ECO:0000256" key="1">
    <source>
        <dbReference type="ARBA" id="ARBA00010406"/>
    </source>
</evidence>
<dbReference type="Gene3D" id="3.20.70.20">
    <property type="match status" value="1"/>
</dbReference>
<name>A0AAP0BH28_9ASPA</name>
<reference evidence="4 5" key="1">
    <citation type="journal article" date="2022" name="Nat. Plants">
        <title>Genomes of leafy and leafless Platanthera orchids illuminate the evolution of mycoheterotrophy.</title>
        <authorList>
            <person name="Li M.H."/>
            <person name="Liu K.W."/>
            <person name="Li Z."/>
            <person name="Lu H.C."/>
            <person name="Ye Q.L."/>
            <person name="Zhang D."/>
            <person name="Wang J.Y."/>
            <person name="Li Y.F."/>
            <person name="Zhong Z.M."/>
            <person name="Liu X."/>
            <person name="Yu X."/>
            <person name="Liu D.K."/>
            <person name="Tu X.D."/>
            <person name="Liu B."/>
            <person name="Hao Y."/>
            <person name="Liao X.Y."/>
            <person name="Jiang Y.T."/>
            <person name="Sun W.H."/>
            <person name="Chen J."/>
            <person name="Chen Y.Q."/>
            <person name="Ai Y."/>
            <person name="Zhai J.W."/>
            <person name="Wu S.S."/>
            <person name="Zhou Z."/>
            <person name="Hsiao Y.Y."/>
            <person name="Wu W.L."/>
            <person name="Chen Y.Y."/>
            <person name="Lin Y.F."/>
            <person name="Hsu J.L."/>
            <person name="Li C.Y."/>
            <person name="Wang Z.W."/>
            <person name="Zhao X."/>
            <person name="Zhong W.Y."/>
            <person name="Ma X.K."/>
            <person name="Ma L."/>
            <person name="Huang J."/>
            <person name="Chen G.Z."/>
            <person name="Huang M.Z."/>
            <person name="Huang L."/>
            <person name="Peng D.H."/>
            <person name="Luo Y.B."/>
            <person name="Zou S.Q."/>
            <person name="Chen S.P."/>
            <person name="Lan S."/>
            <person name="Tsai W.C."/>
            <person name="Van de Peer Y."/>
            <person name="Liu Z.J."/>
        </authorList>
    </citation>
    <scope>NUCLEOTIDE SEQUENCE [LARGE SCALE GENOMIC DNA]</scope>
    <source>
        <strain evidence="4">Lor287</strain>
    </source>
</reference>
<feature type="compositionally biased region" description="Polar residues" evidence="2">
    <location>
        <begin position="34"/>
        <end position="50"/>
    </location>
</feature>
<dbReference type="SUPFAM" id="SSF51998">
    <property type="entry name" value="PFL-like glycyl radical enzymes"/>
    <property type="match status" value="1"/>
</dbReference>
<dbReference type="PANTHER" id="PTHR11573">
    <property type="entry name" value="RIBONUCLEOSIDE-DIPHOSPHATE REDUCTASE LARGE CHAIN"/>
    <property type="match status" value="1"/>
</dbReference>
<comment type="caution">
    <text evidence="4">The sequence shown here is derived from an EMBL/GenBank/DDBJ whole genome shotgun (WGS) entry which is preliminary data.</text>
</comment>
<dbReference type="AlphaFoldDB" id="A0AAP0BH28"/>
<dbReference type="InterPro" id="IPR000788">
    <property type="entry name" value="RNR_lg_C"/>
</dbReference>
<dbReference type="GO" id="GO:0004748">
    <property type="term" value="F:ribonucleoside-diphosphate reductase activity, thioredoxin disulfide as acceptor"/>
    <property type="evidence" value="ECO:0007669"/>
    <property type="project" value="TreeGrafter"/>
</dbReference>